<dbReference type="OrthoDB" id="180994at2157"/>
<dbReference type="Proteomes" id="UP000434101">
    <property type="component" value="Unassembled WGS sequence"/>
</dbReference>
<feature type="region of interest" description="Disordered" evidence="1">
    <location>
        <begin position="189"/>
        <end position="209"/>
    </location>
</feature>
<sequence length="209" mass="23401">MSNPRSRRTLLTAALPFTMAISGCFDAQFTGADTPSEPNAVSGEHYDCDDVDRPEPDMPTRDRGLERASYPDRPDAVVETGDEYALEFERAYRQNALLERYGSETRAFDFQLEASRIDVVESELSAADSEAEEESTRDSESEANAVLVSMLYDLTTETQQLPKSTERDTRVTYYLDETVVLRARYHGLADEPSFDPDPRTAGDPVACFE</sequence>
<name>A0A6B0VQ13_9EURY</name>
<dbReference type="PROSITE" id="PS51257">
    <property type="entry name" value="PROKAR_LIPOPROTEIN"/>
    <property type="match status" value="1"/>
</dbReference>
<organism evidence="2 3">
    <name type="scientific">Natronorubrum halalkaliphilum</name>
    <dbReference type="NCBI Taxonomy" id="2691917"/>
    <lineage>
        <taxon>Archaea</taxon>
        <taxon>Methanobacteriati</taxon>
        <taxon>Methanobacteriota</taxon>
        <taxon>Stenosarchaea group</taxon>
        <taxon>Halobacteria</taxon>
        <taxon>Halobacteriales</taxon>
        <taxon>Natrialbaceae</taxon>
        <taxon>Natronorubrum</taxon>
    </lineage>
</organism>
<dbReference type="AlphaFoldDB" id="A0A6B0VQ13"/>
<gene>
    <name evidence="2" type="ORF">GS429_12505</name>
</gene>
<accession>A0A6B0VQ13</accession>
<protein>
    <recommendedName>
        <fullName evidence="4">Lipoprotein</fullName>
    </recommendedName>
</protein>
<evidence type="ECO:0000256" key="1">
    <source>
        <dbReference type="SAM" id="MobiDB-lite"/>
    </source>
</evidence>
<keyword evidence="3" id="KW-1185">Reference proteome</keyword>
<proteinExistence type="predicted"/>
<evidence type="ECO:0000313" key="2">
    <source>
        <dbReference type="EMBL" id="MXV62872.1"/>
    </source>
</evidence>
<comment type="caution">
    <text evidence="2">The sequence shown here is derived from an EMBL/GenBank/DDBJ whole genome shotgun (WGS) entry which is preliminary data.</text>
</comment>
<evidence type="ECO:0008006" key="4">
    <source>
        <dbReference type="Google" id="ProtNLM"/>
    </source>
</evidence>
<feature type="compositionally biased region" description="Basic and acidic residues" evidence="1">
    <location>
        <begin position="44"/>
        <end position="74"/>
    </location>
</feature>
<dbReference type="EMBL" id="WUYX01000038">
    <property type="protein sequence ID" value="MXV62872.1"/>
    <property type="molecule type" value="Genomic_DNA"/>
</dbReference>
<reference evidence="2 3" key="1">
    <citation type="submission" date="2020-01" db="EMBL/GenBank/DDBJ databases">
        <title>Natronorubrum sp. JWXQ-INN 674 isolated from Inner Mongolia Autonomous Region of China.</title>
        <authorList>
            <person name="Xue Q."/>
        </authorList>
    </citation>
    <scope>NUCLEOTIDE SEQUENCE [LARGE SCALE GENOMIC DNA]</scope>
    <source>
        <strain evidence="2 3">JWXQ-INN-674</strain>
    </source>
</reference>
<evidence type="ECO:0000313" key="3">
    <source>
        <dbReference type="Proteomes" id="UP000434101"/>
    </source>
</evidence>
<feature type="region of interest" description="Disordered" evidence="1">
    <location>
        <begin position="34"/>
        <end position="74"/>
    </location>
</feature>
<dbReference type="RefSeq" id="WP_160065688.1">
    <property type="nucleotide sequence ID" value="NZ_WUYX01000038.1"/>
</dbReference>